<dbReference type="EMBL" id="CAUOFW020001015">
    <property type="protein sequence ID" value="CAK9140124.1"/>
    <property type="molecule type" value="Genomic_DNA"/>
</dbReference>
<proteinExistence type="predicted"/>
<gene>
    <name evidence="1" type="ORF">ILEXP_LOCUS7558</name>
</gene>
<protein>
    <submittedName>
        <fullName evidence="1">Uncharacterized protein</fullName>
    </submittedName>
</protein>
<reference evidence="1 2" key="1">
    <citation type="submission" date="2024-02" db="EMBL/GenBank/DDBJ databases">
        <authorList>
            <person name="Vignale AGUSTIN F."/>
            <person name="Sosa J E."/>
            <person name="Modenutti C."/>
        </authorList>
    </citation>
    <scope>NUCLEOTIDE SEQUENCE [LARGE SCALE GENOMIC DNA]</scope>
</reference>
<name>A0ABC8RAY9_9AQUA</name>
<organism evidence="1 2">
    <name type="scientific">Ilex paraguariensis</name>
    <name type="common">yerba mate</name>
    <dbReference type="NCBI Taxonomy" id="185542"/>
    <lineage>
        <taxon>Eukaryota</taxon>
        <taxon>Viridiplantae</taxon>
        <taxon>Streptophyta</taxon>
        <taxon>Embryophyta</taxon>
        <taxon>Tracheophyta</taxon>
        <taxon>Spermatophyta</taxon>
        <taxon>Magnoliopsida</taxon>
        <taxon>eudicotyledons</taxon>
        <taxon>Gunneridae</taxon>
        <taxon>Pentapetalae</taxon>
        <taxon>asterids</taxon>
        <taxon>campanulids</taxon>
        <taxon>Aquifoliales</taxon>
        <taxon>Aquifoliaceae</taxon>
        <taxon>Ilex</taxon>
    </lineage>
</organism>
<accession>A0ABC8RAY9</accession>
<evidence type="ECO:0000313" key="1">
    <source>
        <dbReference type="EMBL" id="CAK9140124.1"/>
    </source>
</evidence>
<keyword evidence="2" id="KW-1185">Reference proteome</keyword>
<sequence>MAAWMKVLYASLQSEFKVLQASIREAEDKAYDERFEKPALIGAPLELAIDLQPVGSVNPSVDPLVPTVEQTTTFVQPTISSTNPPNSPVVP</sequence>
<comment type="caution">
    <text evidence="1">The sequence shown here is derived from an EMBL/GenBank/DDBJ whole genome shotgun (WGS) entry which is preliminary data.</text>
</comment>
<evidence type="ECO:0000313" key="2">
    <source>
        <dbReference type="Proteomes" id="UP001642360"/>
    </source>
</evidence>
<dbReference type="Proteomes" id="UP001642360">
    <property type="component" value="Unassembled WGS sequence"/>
</dbReference>
<dbReference type="AlphaFoldDB" id="A0ABC8RAY9"/>